<protein>
    <submittedName>
        <fullName evidence="2">Uncharacterized protein</fullName>
    </submittedName>
</protein>
<proteinExistence type="predicted"/>
<evidence type="ECO:0000313" key="3">
    <source>
        <dbReference type="Proteomes" id="UP000255355"/>
    </source>
</evidence>
<keyword evidence="3" id="KW-1185">Reference proteome</keyword>
<accession>A0A370GPM4</accession>
<reference evidence="2 3" key="1">
    <citation type="submission" date="2018-07" db="EMBL/GenBank/DDBJ databases">
        <title>Genomic Encyclopedia of Type Strains, Phase IV (KMG-IV): sequencing the most valuable type-strain genomes for metagenomic binning, comparative biology and taxonomic classification.</title>
        <authorList>
            <person name="Goeker M."/>
        </authorList>
    </citation>
    <scope>NUCLEOTIDE SEQUENCE [LARGE SCALE GENOMIC DNA]</scope>
    <source>
        <strain evidence="2 3">DSM 44952</strain>
    </source>
</reference>
<dbReference type="STRING" id="1210089.GCA_001613165_03053"/>
<organism evidence="2 3">
    <name type="scientific">Nocardia mexicana</name>
    <dbReference type="NCBI Taxonomy" id="279262"/>
    <lineage>
        <taxon>Bacteria</taxon>
        <taxon>Bacillati</taxon>
        <taxon>Actinomycetota</taxon>
        <taxon>Actinomycetes</taxon>
        <taxon>Mycobacteriales</taxon>
        <taxon>Nocardiaceae</taxon>
        <taxon>Nocardia</taxon>
    </lineage>
</organism>
<comment type="caution">
    <text evidence="2">The sequence shown here is derived from an EMBL/GenBank/DDBJ whole genome shotgun (WGS) entry which is preliminary data.</text>
</comment>
<dbReference type="RefSeq" id="WP_068019872.1">
    <property type="nucleotide sequence ID" value="NZ_QQAZ01000013.1"/>
</dbReference>
<feature type="transmembrane region" description="Helical" evidence="1">
    <location>
        <begin position="54"/>
        <end position="74"/>
    </location>
</feature>
<gene>
    <name evidence="2" type="ORF">DFR68_11329</name>
</gene>
<keyword evidence="1" id="KW-0812">Transmembrane</keyword>
<evidence type="ECO:0000256" key="1">
    <source>
        <dbReference type="SAM" id="Phobius"/>
    </source>
</evidence>
<name>A0A370GPM4_9NOCA</name>
<evidence type="ECO:0000313" key="2">
    <source>
        <dbReference type="EMBL" id="RDI45260.1"/>
    </source>
</evidence>
<dbReference type="AlphaFoldDB" id="A0A370GPM4"/>
<keyword evidence="1" id="KW-1133">Transmembrane helix</keyword>
<dbReference type="OrthoDB" id="4567248at2"/>
<feature type="transmembrane region" description="Helical" evidence="1">
    <location>
        <begin position="15"/>
        <end position="38"/>
    </location>
</feature>
<keyword evidence="1" id="KW-0472">Membrane</keyword>
<sequence>MIKEFLDHRLSLRQILHLAVAAALVIGIPYLGIGLYWLSAHNDHLAELHGFDRFVSILGEVLVWPLLLVSNISLR</sequence>
<dbReference type="Proteomes" id="UP000255355">
    <property type="component" value="Unassembled WGS sequence"/>
</dbReference>
<dbReference type="EMBL" id="QQAZ01000013">
    <property type="protein sequence ID" value="RDI45260.1"/>
    <property type="molecule type" value="Genomic_DNA"/>
</dbReference>